<name>A0A1Z5KGP4_FISSO</name>
<keyword evidence="3" id="KW-1185">Reference proteome</keyword>
<reference evidence="2 3" key="1">
    <citation type="journal article" date="2015" name="Plant Cell">
        <title>Oil accumulation by the oleaginous diatom Fistulifera solaris as revealed by the genome and transcriptome.</title>
        <authorList>
            <person name="Tanaka T."/>
            <person name="Maeda Y."/>
            <person name="Veluchamy A."/>
            <person name="Tanaka M."/>
            <person name="Abida H."/>
            <person name="Marechal E."/>
            <person name="Bowler C."/>
            <person name="Muto M."/>
            <person name="Sunaga Y."/>
            <person name="Tanaka M."/>
            <person name="Yoshino T."/>
            <person name="Taniguchi T."/>
            <person name="Fukuda Y."/>
            <person name="Nemoto M."/>
            <person name="Matsumoto M."/>
            <person name="Wong P.S."/>
            <person name="Aburatani S."/>
            <person name="Fujibuchi W."/>
        </authorList>
    </citation>
    <scope>NUCLEOTIDE SEQUENCE [LARGE SCALE GENOMIC DNA]</scope>
    <source>
        <strain evidence="2 3">JPCC DA0580</strain>
    </source>
</reference>
<accession>A0A1Z5KGP4</accession>
<comment type="caution">
    <text evidence="2">The sequence shown here is derived from an EMBL/GenBank/DDBJ whole genome shotgun (WGS) entry which is preliminary data.</text>
</comment>
<feature type="chain" id="PRO_5012622464" evidence="1">
    <location>
        <begin position="24"/>
        <end position="217"/>
    </location>
</feature>
<evidence type="ECO:0000313" key="2">
    <source>
        <dbReference type="EMBL" id="GAX25231.1"/>
    </source>
</evidence>
<proteinExistence type="predicted"/>
<dbReference type="AlphaFoldDB" id="A0A1Z5KGP4"/>
<dbReference type="InParanoid" id="A0A1Z5KGP4"/>
<organism evidence="2 3">
    <name type="scientific">Fistulifera solaris</name>
    <name type="common">Oleaginous diatom</name>
    <dbReference type="NCBI Taxonomy" id="1519565"/>
    <lineage>
        <taxon>Eukaryota</taxon>
        <taxon>Sar</taxon>
        <taxon>Stramenopiles</taxon>
        <taxon>Ochrophyta</taxon>
        <taxon>Bacillariophyta</taxon>
        <taxon>Bacillariophyceae</taxon>
        <taxon>Bacillariophycidae</taxon>
        <taxon>Naviculales</taxon>
        <taxon>Naviculaceae</taxon>
        <taxon>Fistulifera</taxon>
    </lineage>
</organism>
<evidence type="ECO:0000313" key="3">
    <source>
        <dbReference type="Proteomes" id="UP000198406"/>
    </source>
</evidence>
<dbReference type="EMBL" id="BDSP01000223">
    <property type="protein sequence ID" value="GAX25231.1"/>
    <property type="molecule type" value="Genomic_DNA"/>
</dbReference>
<keyword evidence="1" id="KW-0732">Signal</keyword>
<dbReference type="Proteomes" id="UP000198406">
    <property type="component" value="Unassembled WGS sequence"/>
</dbReference>
<evidence type="ECO:0000256" key="1">
    <source>
        <dbReference type="SAM" id="SignalP"/>
    </source>
</evidence>
<sequence length="217" mass="23290">MPKYLFTLAGAFILLCNFDIVSSFGLPRTDFRFAKSRRPTDTTLQAQFLDTLFAAGGSGTIIPSSISARDKQAISSIKAAISKPKTKDFPLIECEFPPLGSLNKLGDGSMRSANQVDDANLAFCSKLVKSIAGILGPNTWLITSAAASMNLAQKAKNVTTNVHSFKSGFQPTNIKKTDVCVVVAPCVQSDYENAKQLAKLCKAVVLVNGFAKVGRYE</sequence>
<dbReference type="OrthoDB" id="42155at2759"/>
<feature type="signal peptide" evidence="1">
    <location>
        <begin position="1"/>
        <end position="23"/>
    </location>
</feature>
<gene>
    <name evidence="2" type="ORF">FisN_5Lu347</name>
</gene>
<protein>
    <submittedName>
        <fullName evidence="2">Uncharacterized protein</fullName>
    </submittedName>
</protein>